<dbReference type="InParanoid" id="M1B7P7"/>
<reference evidence="1" key="2">
    <citation type="submission" date="2015-06" db="UniProtKB">
        <authorList>
            <consortium name="EnsemblPlants"/>
        </authorList>
    </citation>
    <scope>IDENTIFICATION</scope>
    <source>
        <strain evidence="1">DM1-3 516 R44</strain>
    </source>
</reference>
<dbReference type="AlphaFoldDB" id="M1B7P7"/>
<evidence type="ECO:0000313" key="2">
    <source>
        <dbReference type="Proteomes" id="UP000011115"/>
    </source>
</evidence>
<protein>
    <submittedName>
        <fullName evidence="1">Uncharacterized protein</fullName>
    </submittedName>
</protein>
<accession>M1B7P7</accession>
<dbReference type="EnsemblPlants" id="PGSC0003DMT400039041">
    <property type="protein sequence ID" value="PGSC0003DMT400039041"/>
    <property type="gene ID" value="PGSC0003DMG400015093"/>
</dbReference>
<sequence length="59" mass="7146">MSNLELMKPKFVSDDNLLDENYQVRHDIFEKKKLNHEGEHAQLSKDEIRMLLEEVKYQQ</sequence>
<reference evidence="2" key="1">
    <citation type="journal article" date="2011" name="Nature">
        <title>Genome sequence and analysis of the tuber crop potato.</title>
        <authorList>
            <consortium name="The Potato Genome Sequencing Consortium"/>
        </authorList>
    </citation>
    <scope>NUCLEOTIDE SEQUENCE [LARGE SCALE GENOMIC DNA]</scope>
    <source>
        <strain evidence="2">cv. DM1-3 516 R44</strain>
    </source>
</reference>
<keyword evidence="2" id="KW-1185">Reference proteome</keyword>
<dbReference type="Gramene" id="PGSC0003DMT400039041">
    <property type="protein sequence ID" value="PGSC0003DMT400039041"/>
    <property type="gene ID" value="PGSC0003DMG400015093"/>
</dbReference>
<dbReference type="HOGENOM" id="CLU_2965527_0_0_1"/>
<name>M1B7P7_SOLTU</name>
<organism evidence="1 2">
    <name type="scientific">Solanum tuberosum</name>
    <name type="common">Potato</name>
    <dbReference type="NCBI Taxonomy" id="4113"/>
    <lineage>
        <taxon>Eukaryota</taxon>
        <taxon>Viridiplantae</taxon>
        <taxon>Streptophyta</taxon>
        <taxon>Embryophyta</taxon>
        <taxon>Tracheophyta</taxon>
        <taxon>Spermatophyta</taxon>
        <taxon>Magnoliopsida</taxon>
        <taxon>eudicotyledons</taxon>
        <taxon>Gunneridae</taxon>
        <taxon>Pentapetalae</taxon>
        <taxon>asterids</taxon>
        <taxon>lamiids</taxon>
        <taxon>Solanales</taxon>
        <taxon>Solanaceae</taxon>
        <taxon>Solanoideae</taxon>
        <taxon>Solaneae</taxon>
        <taxon>Solanum</taxon>
    </lineage>
</organism>
<proteinExistence type="predicted"/>
<dbReference type="PaxDb" id="4113-PGSC0003DMT400039041"/>
<evidence type="ECO:0000313" key="1">
    <source>
        <dbReference type="EnsemblPlants" id="PGSC0003DMT400039041"/>
    </source>
</evidence>
<dbReference type="Proteomes" id="UP000011115">
    <property type="component" value="Unassembled WGS sequence"/>
</dbReference>